<feature type="compositionally biased region" description="Basic residues" evidence="1">
    <location>
        <begin position="88"/>
        <end position="100"/>
    </location>
</feature>
<keyword evidence="3" id="KW-1185">Reference proteome</keyword>
<feature type="region of interest" description="Disordered" evidence="1">
    <location>
        <begin position="1"/>
        <end position="27"/>
    </location>
</feature>
<dbReference type="Proteomes" id="UP001266305">
    <property type="component" value="Unassembled WGS sequence"/>
</dbReference>
<feature type="non-terminal residue" evidence="2">
    <location>
        <position position="1"/>
    </location>
</feature>
<proteinExistence type="predicted"/>
<evidence type="ECO:0000256" key="1">
    <source>
        <dbReference type="SAM" id="MobiDB-lite"/>
    </source>
</evidence>
<sequence length="100" mass="10482">AEDPGRTTREGAERPPAERGLELHSGPFGLCAPAVGTSFPRESARVPAQLPPYLCPGRPSPAITAHLSPSLRSAQPTPPAPCPTLPGRTRRAPKSGRKES</sequence>
<evidence type="ECO:0000313" key="2">
    <source>
        <dbReference type="EMBL" id="KAK2109229.1"/>
    </source>
</evidence>
<name>A0ABQ9VIM7_SAGOE</name>
<accession>A0ABQ9VIM7</accession>
<feature type="compositionally biased region" description="Basic and acidic residues" evidence="1">
    <location>
        <begin position="1"/>
        <end position="22"/>
    </location>
</feature>
<comment type="caution">
    <text evidence="2">The sequence shown here is derived from an EMBL/GenBank/DDBJ whole genome shotgun (WGS) entry which is preliminary data.</text>
</comment>
<protein>
    <submittedName>
        <fullName evidence="2">Uncharacterized protein</fullName>
    </submittedName>
</protein>
<reference evidence="2 3" key="1">
    <citation type="submission" date="2023-05" db="EMBL/GenBank/DDBJ databases">
        <title>B98-5 Cell Line De Novo Hybrid Assembly: An Optical Mapping Approach.</title>
        <authorList>
            <person name="Kananen K."/>
            <person name="Auerbach J.A."/>
            <person name="Kautto E."/>
            <person name="Blachly J.S."/>
        </authorList>
    </citation>
    <scope>NUCLEOTIDE SEQUENCE [LARGE SCALE GENOMIC DNA]</scope>
    <source>
        <strain evidence="2">B95-8</strain>
        <tissue evidence="2">Cell line</tissue>
    </source>
</reference>
<organism evidence="2 3">
    <name type="scientific">Saguinus oedipus</name>
    <name type="common">Cotton-top tamarin</name>
    <name type="synonym">Oedipomidas oedipus</name>
    <dbReference type="NCBI Taxonomy" id="9490"/>
    <lineage>
        <taxon>Eukaryota</taxon>
        <taxon>Metazoa</taxon>
        <taxon>Chordata</taxon>
        <taxon>Craniata</taxon>
        <taxon>Vertebrata</taxon>
        <taxon>Euteleostomi</taxon>
        <taxon>Mammalia</taxon>
        <taxon>Eutheria</taxon>
        <taxon>Euarchontoglires</taxon>
        <taxon>Primates</taxon>
        <taxon>Haplorrhini</taxon>
        <taxon>Platyrrhini</taxon>
        <taxon>Cebidae</taxon>
        <taxon>Callitrichinae</taxon>
        <taxon>Saguinus</taxon>
    </lineage>
</organism>
<dbReference type="EMBL" id="JASSZA010000006">
    <property type="protein sequence ID" value="KAK2109229.1"/>
    <property type="molecule type" value="Genomic_DNA"/>
</dbReference>
<evidence type="ECO:0000313" key="3">
    <source>
        <dbReference type="Proteomes" id="UP001266305"/>
    </source>
</evidence>
<gene>
    <name evidence="2" type="ORF">P7K49_014394</name>
</gene>
<feature type="region of interest" description="Disordered" evidence="1">
    <location>
        <begin position="57"/>
        <end position="100"/>
    </location>
</feature>
<feature type="non-terminal residue" evidence="2">
    <location>
        <position position="100"/>
    </location>
</feature>